<reference evidence="1 2" key="1">
    <citation type="journal article" date="2017" name="ISME J.">
        <title>Energy and carbon metabolisms in a deep terrestrial subsurface fluid microbial community.</title>
        <authorList>
            <person name="Momper L."/>
            <person name="Jungbluth S.P."/>
            <person name="Lee M.D."/>
            <person name="Amend J.P."/>
        </authorList>
    </citation>
    <scope>NUCLEOTIDE SEQUENCE [LARGE SCALE GENOMIC DNA]</scope>
    <source>
        <strain evidence="1">SURF_26</strain>
    </source>
</reference>
<dbReference type="AlphaFoldDB" id="A0A3A4QPU7"/>
<evidence type="ECO:0000313" key="1">
    <source>
        <dbReference type="EMBL" id="RJP56095.1"/>
    </source>
</evidence>
<dbReference type="EMBL" id="QZJZ01000102">
    <property type="protein sequence ID" value="RJP56095.1"/>
    <property type="molecule type" value="Genomic_DNA"/>
</dbReference>
<accession>A0A3A4QPU7</accession>
<sequence>MLLHQKSKPWAILIVLLVVCFPLTLCAMSPFERLLKPLEGLKSAKLSETRIADGLREALRVGIDNAVNATGKVDGFFGNEAIKIAMPEKVQMIEKGLRVIGLGPKIDDFILSMNRAAEGAVPYARDIFIDAIMDMSFDDAMAVYKGGDTAATDFFKAKTHDKLVAAFLPQARKALDNYDVTKKYRELTGLYQKLPFADKLPAFDVEEYVVSKTIDGLFSVLAEEEKKIRTQPSARVTDVLKEVFK</sequence>
<proteinExistence type="predicted"/>
<dbReference type="Proteomes" id="UP000266426">
    <property type="component" value="Unassembled WGS sequence"/>
</dbReference>
<comment type="caution">
    <text evidence="1">The sequence shown here is derived from an EMBL/GenBank/DDBJ whole genome shotgun (WGS) entry which is preliminary data.</text>
</comment>
<dbReference type="InterPro" id="IPR025245">
    <property type="entry name" value="DUF4197"/>
</dbReference>
<evidence type="ECO:0000313" key="2">
    <source>
        <dbReference type="Proteomes" id="UP000266426"/>
    </source>
</evidence>
<protein>
    <submittedName>
        <fullName evidence="1">DUF4197 domain-containing protein</fullName>
    </submittedName>
</protein>
<gene>
    <name evidence="1" type="ORF">C4541_13020</name>
</gene>
<name>A0A3A4QPU7_9BACT</name>
<organism evidence="1 2">
    <name type="scientific">Candidatus Auribacter fodinae</name>
    <dbReference type="NCBI Taxonomy" id="2093366"/>
    <lineage>
        <taxon>Bacteria</taxon>
        <taxon>Pseudomonadati</taxon>
        <taxon>Candidatus Auribacterota</taxon>
        <taxon>Candidatus Auribacteria</taxon>
        <taxon>Candidatus Auribacterales</taxon>
        <taxon>Candidatus Auribacteraceae</taxon>
        <taxon>Candidatus Auribacter</taxon>
    </lineage>
</organism>
<dbReference type="Pfam" id="PF13852">
    <property type="entry name" value="DUF4197"/>
    <property type="match status" value="1"/>
</dbReference>